<dbReference type="AlphaFoldDB" id="A0A5J4Z7I8"/>
<evidence type="ECO:0000256" key="1">
    <source>
        <dbReference type="SAM" id="MobiDB-lite"/>
    </source>
</evidence>
<proteinExistence type="predicted"/>
<name>A0A5J4Z7I8_PORPP</name>
<feature type="compositionally biased region" description="Polar residues" evidence="1">
    <location>
        <begin position="191"/>
        <end position="202"/>
    </location>
</feature>
<feature type="compositionally biased region" description="Basic and acidic residues" evidence="1">
    <location>
        <begin position="140"/>
        <end position="152"/>
    </location>
</feature>
<dbReference type="EMBL" id="VRMN01000001">
    <property type="protein sequence ID" value="KAA8499305.1"/>
    <property type="molecule type" value="Genomic_DNA"/>
</dbReference>
<evidence type="ECO:0000313" key="2">
    <source>
        <dbReference type="EMBL" id="KAA8499305.1"/>
    </source>
</evidence>
<dbReference type="Proteomes" id="UP000324585">
    <property type="component" value="Unassembled WGS sequence"/>
</dbReference>
<organism evidence="2 3">
    <name type="scientific">Porphyridium purpureum</name>
    <name type="common">Red alga</name>
    <name type="synonym">Porphyridium cruentum</name>
    <dbReference type="NCBI Taxonomy" id="35688"/>
    <lineage>
        <taxon>Eukaryota</taxon>
        <taxon>Rhodophyta</taxon>
        <taxon>Bangiophyceae</taxon>
        <taxon>Porphyridiales</taxon>
        <taxon>Porphyridiaceae</taxon>
        <taxon>Porphyridium</taxon>
    </lineage>
</organism>
<keyword evidence="3" id="KW-1185">Reference proteome</keyword>
<feature type="compositionally biased region" description="Low complexity" evidence="1">
    <location>
        <begin position="153"/>
        <end position="163"/>
    </location>
</feature>
<sequence>MAKGACGPQSRGVALSYQNLEQRQCQYQTENSCLPAQSPATLSRTPSMASLLMDCEPEEAGAVPMCSSFDTRSSSLSSSCSDLTASQSEYNSRLSFSRLRNKYSAELMLSELSPRAQLLSEEQPAPPRQAPLLPRRTNGKRAERLQAHRERAASTAGASRGATIMVRPLLVRDSNRMPQRPQMFRDRRDSTPSCLTPTSAETSVRRLSARMLA</sequence>
<comment type="caution">
    <text evidence="2">The sequence shown here is derived from an EMBL/GenBank/DDBJ whole genome shotgun (WGS) entry which is preliminary data.</text>
</comment>
<feature type="region of interest" description="Disordered" evidence="1">
    <location>
        <begin position="119"/>
        <end position="213"/>
    </location>
</feature>
<evidence type="ECO:0000313" key="3">
    <source>
        <dbReference type="Proteomes" id="UP000324585"/>
    </source>
</evidence>
<accession>A0A5J4Z7I8</accession>
<protein>
    <submittedName>
        <fullName evidence="2">Uncharacterized protein</fullName>
    </submittedName>
</protein>
<reference evidence="3" key="1">
    <citation type="journal article" date="2019" name="Nat. Commun.">
        <title>Expansion of phycobilisome linker gene families in mesophilic red algae.</title>
        <authorList>
            <person name="Lee J."/>
            <person name="Kim D."/>
            <person name="Bhattacharya D."/>
            <person name="Yoon H.S."/>
        </authorList>
    </citation>
    <scope>NUCLEOTIDE SEQUENCE [LARGE SCALE GENOMIC DNA]</scope>
    <source>
        <strain evidence="3">CCMP 1328</strain>
    </source>
</reference>
<gene>
    <name evidence="2" type="ORF">FVE85_6890</name>
</gene>